<name>A0A075R1V5_BRELA</name>
<dbReference type="InterPro" id="IPR036111">
    <property type="entry name" value="Mal/L-sulfo/L-lacto_DH-like_sf"/>
</dbReference>
<dbReference type="PANTHER" id="PTHR11091">
    <property type="entry name" value="OXIDOREDUCTASE-RELATED"/>
    <property type="match status" value="1"/>
</dbReference>
<evidence type="ECO:0000313" key="4">
    <source>
        <dbReference type="Proteomes" id="UP000005850"/>
    </source>
</evidence>
<dbReference type="SUPFAM" id="SSF89733">
    <property type="entry name" value="L-sulfolactate dehydrogenase-like"/>
    <property type="match status" value="1"/>
</dbReference>
<comment type="similarity">
    <text evidence="1">Belongs to the LDH2/MDH2 oxidoreductase family.</text>
</comment>
<dbReference type="eggNOG" id="COG2055">
    <property type="taxonomic scope" value="Bacteria"/>
</dbReference>
<evidence type="ECO:0000313" key="3">
    <source>
        <dbReference type="EMBL" id="AIG26567.1"/>
    </source>
</evidence>
<dbReference type="InterPro" id="IPR043144">
    <property type="entry name" value="Mal/L-sulf/L-lact_DH-like_ah"/>
</dbReference>
<sequence>MLKSNVIEVSELRVSRQELKDLITNKLHKAGLTQEHAEGVAEVLVHADIRGIHSHGAMRVEYYAERIAKGGLNTDPSFTFEKTGSSTAVFDGDNGVGHVAAKQAMDEAIKMAKENGVAVVGVRRIGHSGALSYFVRQAAKSGMIGISLCQSDPMVVPFGGSEPYYGTNPIAFAAPSNDKRIMTLDMATTVQAWGKILHARSKQESIPNTWAVDKEGHPTTDPFKVNALLPIAGPKGYGLMMMVDVLSGILLNLPFGNKVSSMYHDLTEYRNLGQLHLVINPAFFTDADMFKQHISATMDDLNQIKPAPGFKQVLFPGQNNDMIQEEYEKNGIEVVDDVYEYLVSDIVHRNAYDHKDPFAK</sequence>
<organism evidence="3 4">
    <name type="scientific">Brevibacillus laterosporus LMG 15441</name>
    <dbReference type="NCBI Taxonomy" id="1042163"/>
    <lineage>
        <taxon>Bacteria</taxon>
        <taxon>Bacillati</taxon>
        <taxon>Bacillota</taxon>
        <taxon>Bacilli</taxon>
        <taxon>Bacillales</taxon>
        <taxon>Paenibacillaceae</taxon>
        <taxon>Brevibacillus</taxon>
    </lineage>
</organism>
<dbReference type="GO" id="GO:0016491">
    <property type="term" value="F:oxidoreductase activity"/>
    <property type="evidence" value="ECO:0007669"/>
    <property type="project" value="UniProtKB-KW"/>
</dbReference>
<dbReference type="PANTHER" id="PTHR11091:SF0">
    <property type="entry name" value="MALATE DEHYDROGENASE"/>
    <property type="match status" value="1"/>
</dbReference>
<gene>
    <name evidence="3" type="ORF">BRLA_c022460</name>
</gene>
<dbReference type="InterPro" id="IPR017590">
    <property type="entry name" value="Ureidoglycolate_dehydrogenase"/>
</dbReference>
<dbReference type="InterPro" id="IPR043143">
    <property type="entry name" value="Mal/L-sulf/L-lact_DH-like_NADP"/>
</dbReference>
<dbReference type="InterPro" id="IPR003767">
    <property type="entry name" value="Malate/L-lactate_DH-like"/>
</dbReference>
<keyword evidence="4" id="KW-1185">Reference proteome</keyword>
<dbReference type="HOGENOM" id="CLU_040452_3_1_9"/>
<dbReference type="Proteomes" id="UP000005850">
    <property type="component" value="Chromosome"/>
</dbReference>
<dbReference type="KEGG" id="blr:BRLA_c022460"/>
<dbReference type="AlphaFoldDB" id="A0A075R1V5"/>
<dbReference type="EC" id="1.1.1.350" evidence="3"/>
<keyword evidence="2 3" id="KW-0560">Oxidoreductase</keyword>
<dbReference type="STRING" id="1042163.BRLA_c022460"/>
<dbReference type="Gene3D" id="1.10.1530.10">
    <property type="match status" value="1"/>
</dbReference>
<proteinExistence type="inferred from homology"/>
<dbReference type="Pfam" id="PF02615">
    <property type="entry name" value="Ldh_2"/>
    <property type="match status" value="1"/>
</dbReference>
<dbReference type="Gene3D" id="3.30.1370.60">
    <property type="entry name" value="Hypothetical oxidoreductase yiak, domain 2"/>
    <property type="match status" value="1"/>
</dbReference>
<reference evidence="3 4" key="1">
    <citation type="journal article" date="2011" name="J. Bacteriol.">
        <title>Genome sequence of Brevibacillus laterosporus LMG 15441, a pathogen of invertebrates.</title>
        <authorList>
            <person name="Djukic M."/>
            <person name="Poehlein A."/>
            <person name="Thurmer A."/>
            <person name="Daniel R."/>
        </authorList>
    </citation>
    <scope>NUCLEOTIDE SEQUENCE [LARGE SCALE GENOMIC DNA]</scope>
    <source>
        <strain evidence="3 4">LMG 15441</strain>
    </source>
</reference>
<dbReference type="NCBIfam" id="TIGR03175">
    <property type="entry name" value="AllD"/>
    <property type="match status" value="1"/>
</dbReference>
<evidence type="ECO:0000256" key="2">
    <source>
        <dbReference type="ARBA" id="ARBA00023002"/>
    </source>
</evidence>
<protein>
    <submittedName>
        <fullName evidence="3">Ureidoglycolate dehydrogenase</fullName>
        <ecNumber evidence="3">1.1.1.350</ecNumber>
    </submittedName>
</protein>
<dbReference type="NCBIfam" id="NF011599">
    <property type="entry name" value="PRK15025.1"/>
    <property type="match status" value="1"/>
</dbReference>
<evidence type="ECO:0000256" key="1">
    <source>
        <dbReference type="ARBA" id="ARBA00006056"/>
    </source>
</evidence>
<dbReference type="EMBL" id="CP007806">
    <property type="protein sequence ID" value="AIG26567.1"/>
    <property type="molecule type" value="Genomic_DNA"/>
</dbReference>
<accession>A0A075R1V5</accession>